<evidence type="ECO:0000313" key="1">
    <source>
        <dbReference type="EMBL" id="KAL2471560.1"/>
    </source>
</evidence>
<name>A0ABD1Q5U0_9LAMI</name>
<proteinExistence type="predicted"/>
<dbReference type="Proteomes" id="UP001604336">
    <property type="component" value="Unassembled WGS sequence"/>
</dbReference>
<organism evidence="1 2">
    <name type="scientific">Abeliophyllum distichum</name>
    <dbReference type="NCBI Taxonomy" id="126358"/>
    <lineage>
        <taxon>Eukaryota</taxon>
        <taxon>Viridiplantae</taxon>
        <taxon>Streptophyta</taxon>
        <taxon>Embryophyta</taxon>
        <taxon>Tracheophyta</taxon>
        <taxon>Spermatophyta</taxon>
        <taxon>Magnoliopsida</taxon>
        <taxon>eudicotyledons</taxon>
        <taxon>Gunneridae</taxon>
        <taxon>Pentapetalae</taxon>
        <taxon>asterids</taxon>
        <taxon>lamiids</taxon>
        <taxon>Lamiales</taxon>
        <taxon>Oleaceae</taxon>
        <taxon>Forsythieae</taxon>
        <taxon>Abeliophyllum</taxon>
    </lineage>
</organism>
<dbReference type="AlphaFoldDB" id="A0ABD1Q5U0"/>
<dbReference type="EMBL" id="JBFOLK010000012">
    <property type="protein sequence ID" value="KAL2471560.1"/>
    <property type="molecule type" value="Genomic_DNA"/>
</dbReference>
<dbReference type="PANTHER" id="PTHR31066:SF10">
    <property type="entry name" value="OCTICOSAPEPTIDE_PHOX_BEM1P FAMILY PROTEIN"/>
    <property type="match status" value="1"/>
</dbReference>
<gene>
    <name evidence="1" type="ORF">Adt_39696</name>
</gene>
<protein>
    <submittedName>
        <fullName evidence="1">PB1 domain-containing protein</fullName>
    </submittedName>
</protein>
<sequence>MSRDGKKHQPPPPPPLSSSAATAVRILPRYPDGKLRYHGGETRVLSVERSISFAELFMKLGGDVWNIISTESEIIRSSCTTAGTAVSQDQSFSVRLLKPPKKSHHHPLLHSPNCLIPLPAMLPPRCPKPIGGGPFFSHVLRPSVYPQPAG</sequence>
<dbReference type="SUPFAM" id="SSF54277">
    <property type="entry name" value="CAD &amp; PB1 domains"/>
    <property type="match status" value="1"/>
</dbReference>
<reference evidence="2" key="1">
    <citation type="submission" date="2024-07" db="EMBL/GenBank/DDBJ databases">
        <title>Two chromosome-level genome assemblies of Korean endemic species Abeliophyllum distichum and Forsythia ovata (Oleaceae).</title>
        <authorList>
            <person name="Jang H."/>
        </authorList>
    </citation>
    <scope>NUCLEOTIDE SEQUENCE [LARGE SCALE GENOMIC DNA]</scope>
</reference>
<evidence type="ECO:0000313" key="2">
    <source>
        <dbReference type="Proteomes" id="UP001604336"/>
    </source>
</evidence>
<accession>A0ABD1Q5U0</accession>
<dbReference type="InterPro" id="IPR053198">
    <property type="entry name" value="Gynoecium_Dev_Regulator"/>
</dbReference>
<comment type="caution">
    <text evidence="1">The sequence shown here is derived from an EMBL/GenBank/DDBJ whole genome shotgun (WGS) entry which is preliminary data.</text>
</comment>
<dbReference type="PANTHER" id="PTHR31066">
    <property type="entry name" value="OS05G0427100 PROTEIN-RELATED"/>
    <property type="match status" value="1"/>
</dbReference>
<keyword evidence="2" id="KW-1185">Reference proteome</keyword>